<dbReference type="PANTHER" id="PTHR43798:SF33">
    <property type="entry name" value="HYDROLASE, PUTATIVE (AFU_ORTHOLOGUE AFUA_2G14860)-RELATED"/>
    <property type="match status" value="1"/>
</dbReference>
<dbReference type="KEGG" id="jag:GJA_2362"/>
<reference evidence="2 3" key="1">
    <citation type="journal article" date="2015" name="Genome Announc.">
        <title>Genome Sequence of Mushroom Soft-Rot Pathogen Janthinobacterium agaricidamnosum.</title>
        <authorList>
            <person name="Graupner K."/>
            <person name="Lackner G."/>
            <person name="Hertweck C."/>
        </authorList>
    </citation>
    <scope>NUCLEOTIDE SEQUENCE [LARGE SCALE GENOMIC DNA]</scope>
    <source>
        <strain evidence="3">NBRC 102515 / DSM 9628</strain>
    </source>
</reference>
<dbReference type="InterPro" id="IPR029058">
    <property type="entry name" value="AB_hydrolase_fold"/>
</dbReference>
<dbReference type="InterPro" id="IPR000073">
    <property type="entry name" value="AB_hydrolase_1"/>
</dbReference>
<proteinExistence type="predicted"/>
<sequence>MSKQYRHAAHDQTRRRLMLSMGALAVLAGCGGNTLPRTSAVIDRHIAVGAGVTLHVRDWPAAQGDHTSVIVLLSGLGGNAHAFDSLAPALARRQRVLAITRRGYGQSGKPLPSSDATYAPATLVADLLAVLDTLKVQRIVLAGHSIAGNEVTLFAGRHPQRVRGVVYLDTTFDYSQGAHWQGEQPPENPIFDEPGPELADLASMNASIAYAKRIHKQWWPAMDAYWRDTLEVLADGRVRPNTPPAVAAAMAAGARSLSPDYRALRAPALVVVAQPATLADMMPWITPQTDPRDVADARTWLRLYPQIHGQDCRRIVAALPGSTLLTINNAAHSDFFIEYETLVVQAIEAMRWEK</sequence>
<accession>W0V549</accession>
<dbReference type="PATRIC" id="fig|1349767.4.peg.4111"/>
<dbReference type="PANTHER" id="PTHR43798">
    <property type="entry name" value="MONOACYLGLYCEROL LIPASE"/>
    <property type="match status" value="1"/>
</dbReference>
<dbReference type="PROSITE" id="PS51318">
    <property type="entry name" value="TAT"/>
    <property type="match status" value="1"/>
</dbReference>
<protein>
    <submittedName>
        <fullName evidence="2">Alpha/beta hydrolase fold family protein</fullName>
    </submittedName>
</protein>
<keyword evidence="3" id="KW-1185">Reference proteome</keyword>
<evidence type="ECO:0000313" key="2">
    <source>
        <dbReference type="EMBL" id="CDG82996.1"/>
    </source>
</evidence>
<dbReference type="STRING" id="1349767.GJA_2362"/>
<dbReference type="PROSITE" id="PS51257">
    <property type="entry name" value="PROKAR_LIPOPROTEIN"/>
    <property type="match status" value="1"/>
</dbReference>
<dbReference type="RefSeq" id="WP_051780661.1">
    <property type="nucleotide sequence ID" value="NZ_BCTH01000033.1"/>
</dbReference>
<dbReference type="GO" id="GO:0016020">
    <property type="term" value="C:membrane"/>
    <property type="evidence" value="ECO:0007669"/>
    <property type="project" value="TreeGrafter"/>
</dbReference>
<dbReference type="InterPro" id="IPR006311">
    <property type="entry name" value="TAT_signal"/>
</dbReference>
<dbReference type="Pfam" id="PF00561">
    <property type="entry name" value="Abhydrolase_1"/>
    <property type="match status" value="1"/>
</dbReference>
<organism evidence="2 3">
    <name type="scientific">Janthinobacterium agaricidamnosum NBRC 102515 = DSM 9628</name>
    <dbReference type="NCBI Taxonomy" id="1349767"/>
    <lineage>
        <taxon>Bacteria</taxon>
        <taxon>Pseudomonadati</taxon>
        <taxon>Pseudomonadota</taxon>
        <taxon>Betaproteobacteria</taxon>
        <taxon>Burkholderiales</taxon>
        <taxon>Oxalobacteraceae</taxon>
        <taxon>Janthinobacterium</taxon>
    </lineage>
</organism>
<dbReference type="Gene3D" id="3.40.50.1820">
    <property type="entry name" value="alpha/beta hydrolase"/>
    <property type="match status" value="1"/>
</dbReference>
<dbReference type="EMBL" id="HG322949">
    <property type="protein sequence ID" value="CDG82996.1"/>
    <property type="molecule type" value="Genomic_DNA"/>
</dbReference>
<dbReference type="HOGENOM" id="CLU_782517_0_0_4"/>
<gene>
    <name evidence="2" type="ORF">GJA_2362</name>
</gene>
<keyword evidence="2" id="KW-0378">Hydrolase</keyword>
<dbReference type="GO" id="GO:0016787">
    <property type="term" value="F:hydrolase activity"/>
    <property type="evidence" value="ECO:0007669"/>
    <property type="project" value="UniProtKB-KW"/>
</dbReference>
<evidence type="ECO:0000313" key="3">
    <source>
        <dbReference type="Proteomes" id="UP000027604"/>
    </source>
</evidence>
<dbReference type="Proteomes" id="UP000027604">
    <property type="component" value="Chromosome I"/>
</dbReference>
<evidence type="ECO:0000259" key="1">
    <source>
        <dbReference type="Pfam" id="PF00561"/>
    </source>
</evidence>
<feature type="domain" description="AB hydrolase-1" evidence="1">
    <location>
        <begin position="69"/>
        <end position="188"/>
    </location>
</feature>
<dbReference type="InterPro" id="IPR050266">
    <property type="entry name" value="AB_hydrolase_sf"/>
</dbReference>
<name>W0V549_9BURK</name>
<dbReference type="AlphaFoldDB" id="W0V549"/>
<dbReference type="SUPFAM" id="SSF53474">
    <property type="entry name" value="alpha/beta-Hydrolases"/>
    <property type="match status" value="1"/>
</dbReference>
<dbReference type="eggNOG" id="COG0596">
    <property type="taxonomic scope" value="Bacteria"/>
</dbReference>